<evidence type="ECO:0000313" key="1">
    <source>
        <dbReference type="EMBL" id="KAH9642855.1"/>
    </source>
</evidence>
<dbReference type="Proteomes" id="UP000814243">
    <property type="component" value="Unassembled WGS sequence"/>
</dbReference>
<gene>
    <name evidence="1" type="ORF">HF086_011902</name>
</gene>
<dbReference type="AlphaFoldDB" id="A0A922MV01"/>
<evidence type="ECO:0000313" key="2">
    <source>
        <dbReference type="Proteomes" id="UP000814243"/>
    </source>
</evidence>
<proteinExistence type="predicted"/>
<organism evidence="1 2">
    <name type="scientific">Spodoptera exigua</name>
    <name type="common">Beet armyworm</name>
    <name type="synonym">Noctua fulgens</name>
    <dbReference type="NCBI Taxonomy" id="7107"/>
    <lineage>
        <taxon>Eukaryota</taxon>
        <taxon>Metazoa</taxon>
        <taxon>Ecdysozoa</taxon>
        <taxon>Arthropoda</taxon>
        <taxon>Hexapoda</taxon>
        <taxon>Insecta</taxon>
        <taxon>Pterygota</taxon>
        <taxon>Neoptera</taxon>
        <taxon>Endopterygota</taxon>
        <taxon>Lepidoptera</taxon>
        <taxon>Glossata</taxon>
        <taxon>Ditrysia</taxon>
        <taxon>Noctuoidea</taxon>
        <taxon>Noctuidae</taxon>
        <taxon>Amphipyrinae</taxon>
        <taxon>Spodoptera</taxon>
    </lineage>
</organism>
<reference evidence="1" key="1">
    <citation type="journal article" date="2021" name="G3 (Bethesda)">
        <title>Genome and transcriptome analysis of the beet armyworm Spodoptera exigua reveals targets for pest control. .</title>
        <authorList>
            <person name="Simon S."/>
            <person name="Breeschoten T."/>
            <person name="Jansen H.J."/>
            <person name="Dirks R.P."/>
            <person name="Schranz M.E."/>
            <person name="Ros V.I.D."/>
        </authorList>
    </citation>
    <scope>NUCLEOTIDE SEQUENCE</scope>
    <source>
        <strain evidence="1">TB_SE_WUR_2020</strain>
    </source>
</reference>
<name>A0A922MV01_SPOEX</name>
<protein>
    <submittedName>
        <fullName evidence="1">Uncharacterized protein</fullName>
    </submittedName>
</protein>
<sequence length="105" mass="12074">MSCRRMPFKIVSTPRRGRAELCTLPSHWESTAKLKWPKFNADYLCKNENAQPSPDWISMNCTLKRNNFTTFEDAEEELSNMTLCVDHSVYNTSSLEFASSSLSWG</sequence>
<comment type="caution">
    <text evidence="1">The sequence shown here is derived from an EMBL/GenBank/DDBJ whole genome shotgun (WGS) entry which is preliminary data.</text>
</comment>
<dbReference type="EMBL" id="JACEFF010000171">
    <property type="protein sequence ID" value="KAH9642855.1"/>
    <property type="molecule type" value="Genomic_DNA"/>
</dbReference>
<accession>A0A922MV01</accession>